<organism evidence="12">
    <name type="scientific">Tanacetum cinerariifolium</name>
    <name type="common">Dalmatian daisy</name>
    <name type="synonym">Chrysanthemum cinerariifolium</name>
    <dbReference type="NCBI Taxonomy" id="118510"/>
    <lineage>
        <taxon>Eukaryota</taxon>
        <taxon>Viridiplantae</taxon>
        <taxon>Streptophyta</taxon>
        <taxon>Embryophyta</taxon>
        <taxon>Tracheophyta</taxon>
        <taxon>Spermatophyta</taxon>
        <taxon>Magnoliopsida</taxon>
        <taxon>eudicotyledons</taxon>
        <taxon>Gunneridae</taxon>
        <taxon>Pentapetalae</taxon>
        <taxon>asterids</taxon>
        <taxon>campanulids</taxon>
        <taxon>Asterales</taxon>
        <taxon>Asteraceae</taxon>
        <taxon>Asteroideae</taxon>
        <taxon>Anthemideae</taxon>
        <taxon>Anthemidinae</taxon>
        <taxon>Tanacetum</taxon>
    </lineage>
</organism>
<dbReference type="InterPro" id="IPR008331">
    <property type="entry name" value="Ferritin_DPS_dom"/>
</dbReference>
<evidence type="ECO:0000256" key="9">
    <source>
        <dbReference type="PIRSR" id="PIRSR601519-1"/>
    </source>
</evidence>
<dbReference type="PANTHER" id="PTHR11431:SF128">
    <property type="entry name" value="FERRITIN"/>
    <property type="match status" value="1"/>
</dbReference>
<dbReference type="EMBL" id="BKCJ010217152">
    <property type="protein sequence ID" value="GEY86516.1"/>
    <property type="molecule type" value="Genomic_DNA"/>
</dbReference>
<dbReference type="GO" id="GO:0006879">
    <property type="term" value="P:intracellular iron ion homeostasis"/>
    <property type="evidence" value="ECO:0007669"/>
    <property type="project" value="UniProtKB-KW"/>
</dbReference>
<dbReference type="Pfam" id="PF00210">
    <property type="entry name" value="Ferritin"/>
    <property type="match status" value="1"/>
</dbReference>
<evidence type="ECO:0000256" key="5">
    <source>
        <dbReference type="ARBA" id="ARBA00023004"/>
    </source>
</evidence>
<dbReference type="InterPro" id="IPR009078">
    <property type="entry name" value="Ferritin-like_SF"/>
</dbReference>
<comment type="catalytic activity">
    <reaction evidence="8 10">
        <text>4 Fe(2+) + O2 + 4 H(+) = 4 Fe(3+) + 2 H2O</text>
        <dbReference type="Rhea" id="RHEA:11148"/>
        <dbReference type="ChEBI" id="CHEBI:15377"/>
        <dbReference type="ChEBI" id="CHEBI:15378"/>
        <dbReference type="ChEBI" id="CHEBI:15379"/>
        <dbReference type="ChEBI" id="CHEBI:29033"/>
        <dbReference type="ChEBI" id="CHEBI:29034"/>
        <dbReference type="EC" id="1.16.3.1"/>
    </reaction>
</comment>
<keyword evidence="10" id="KW-0560">Oxidoreductase</keyword>
<comment type="caution">
    <text evidence="12">The sequence shown here is derived from an EMBL/GenBank/DDBJ whole genome shotgun (WGS) entry which is preliminary data.</text>
</comment>
<comment type="function">
    <text evidence="6">Stores iron in a soluble, non-toxic, readily available form. Important for iron homeostasis. Has ferroxidase activity. Iron is taken up in the ferrous form and deposited as ferric hydroxides after oxidation.</text>
</comment>
<evidence type="ECO:0000256" key="7">
    <source>
        <dbReference type="ARBA" id="ARBA00026060"/>
    </source>
</evidence>
<dbReference type="Gene3D" id="1.20.1260.10">
    <property type="match status" value="1"/>
</dbReference>
<evidence type="ECO:0000313" key="12">
    <source>
        <dbReference type="EMBL" id="GEY86516.1"/>
    </source>
</evidence>
<evidence type="ECO:0000256" key="2">
    <source>
        <dbReference type="ARBA" id="ARBA00022434"/>
    </source>
</evidence>
<gene>
    <name evidence="12" type="ORF">Tci_458490</name>
</gene>
<reference evidence="12" key="1">
    <citation type="journal article" date="2019" name="Sci. Rep.">
        <title>Draft genome of Tanacetum cinerariifolium, the natural source of mosquito coil.</title>
        <authorList>
            <person name="Yamashiro T."/>
            <person name="Shiraishi A."/>
            <person name="Satake H."/>
            <person name="Nakayama K."/>
        </authorList>
    </citation>
    <scope>NUCLEOTIDE SEQUENCE</scope>
</reference>
<keyword evidence="2 10" id="KW-0409">Iron storage</keyword>
<keyword evidence="4" id="KW-0809">Transit peptide</keyword>
<evidence type="ECO:0000256" key="6">
    <source>
        <dbReference type="ARBA" id="ARBA00025111"/>
    </source>
</evidence>
<dbReference type="PROSITE" id="PS50905">
    <property type="entry name" value="FERRITIN_LIKE"/>
    <property type="match status" value="1"/>
</dbReference>
<dbReference type="AlphaFoldDB" id="A0A699HW84"/>
<evidence type="ECO:0000256" key="10">
    <source>
        <dbReference type="RuleBase" id="RU361145"/>
    </source>
</evidence>
<feature type="binding site" evidence="9">
    <location>
        <position position="58"/>
    </location>
    <ligand>
        <name>Fe cation</name>
        <dbReference type="ChEBI" id="CHEBI:24875"/>
        <label>1</label>
    </ligand>
</feature>
<proteinExistence type="inferred from homology"/>
<accession>A0A699HW84</accession>
<feature type="binding site" evidence="9">
    <location>
        <position position="12"/>
    </location>
    <ligand>
        <name>Fe cation</name>
        <dbReference type="ChEBI" id="CHEBI:24875"/>
        <label>1</label>
    </ligand>
</feature>
<dbReference type="EC" id="1.16.3.1" evidence="10"/>
<comment type="similarity">
    <text evidence="1 10">Belongs to the ferritin family.</text>
</comment>
<feature type="domain" description="Ferritin-like diiron" evidence="11">
    <location>
        <begin position="1"/>
        <end position="110"/>
    </location>
</feature>
<dbReference type="InterPro" id="IPR009040">
    <property type="entry name" value="Ferritin-like_diiron"/>
</dbReference>
<evidence type="ECO:0000256" key="1">
    <source>
        <dbReference type="ARBA" id="ARBA00007513"/>
    </source>
</evidence>
<dbReference type="GO" id="GO:0008199">
    <property type="term" value="F:ferric iron binding"/>
    <property type="evidence" value="ECO:0007669"/>
    <property type="project" value="InterPro"/>
</dbReference>
<dbReference type="GO" id="GO:0004322">
    <property type="term" value="F:ferroxidase activity"/>
    <property type="evidence" value="ECO:0007669"/>
    <property type="project" value="UniProtKB-EC"/>
</dbReference>
<evidence type="ECO:0000259" key="11">
    <source>
        <dbReference type="PROSITE" id="PS50905"/>
    </source>
</evidence>
<dbReference type="GO" id="GO:0005737">
    <property type="term" value="C:cytoplasm"/>
    <property type="evidence" value="ECO:0007669"/>
    <property type="project" value="TreeGrafter"/>
</dbReference>
<evidence type="ECO:0000256" key="3">
    <source>
        <dbReference type="ARBA" id="ARBA00022723"/>
    </source>
</evidence>
<keyword evidence="3 9" id="KW-0479">Metal-binding</keyword>
<dbReference type="GO" id="GO:0008198">
    <property type="term" value="F:ferrous iron binding"/>
    <property type="evidence" value="ECO:0007669"/>
    <property type="project" value="TreeGrafter"/>
</dbReference>
<dbReference type="SUPFAM" id="SSF47240">
    <property type="entry name" value="Ferritin-like"/>
    <property type="match status" value="1"/>
</dbReference>
<sequence>SLRNPVKRKREHAKKFMRYQNKRGGKVKLQSNLMPSSEFDQAEKGDALYAMELALSLEKLTNKKLLHVHAVANKNNDVQLANFFKASSWANSGDDTTKVNSAVKAWINDASSRKHVLKFTAKLVDTPKYATSTEQTYSVTVNKGDDVGNHIEQKPCRKDKSVIQSQKNCQCLNHILWRKKFKIKVLLMDYTGGYGTMYKAWRKEDGITFDVKCKELHILEIQTHFRVCSGLLIQVLYLLVCKADRQFEVETAKYVENLVQNNVGAKMMFGKDWSATSIDWEISDNDEENYERMTMQAASGATECESKGEHDGKIFDMTLDTSLASPAIPVKNGMVSQMILQAAAHTSSMSMTSTPGLLYVD</sequence>
<dbReference type="InterPro" id="IPR012347">
    <property type="entry name" value="Ferritin-like"/>
</dbReference>
<protein>
    <recommendedName>
        <fullName evidence="10">Ferritin</fullName>
        <ecNumber evidence="10">1.16.3.1</ecNumber>
    </recommendedName>
</protein>
<keyword evidence="5 9" id="KW-0408">Iron</keyword>
<dbReference type="InterPro" id="IPR001519">
    <property type="entry name" value="Ferritin"/>
</dbReference>
<name>A0A699HW84_TANCI</name>
<evidence type="ECO:0000256" key="8">
    <source>
        <dbReference type="ARBA" id="ARBA00047990"/>
    </source>
</evidence>
<comment type="subunit">
    <text evidence="7">Oligomer of 24 subunits. There are two types of subunits: L (light) chain and H (heavy) chain. The major chain can be light or heavy, depending on the species and tissue type. The functional molecule forms a roughly spherical shell with a diameter of 12 nm and contains a central cavity into which the insoluble mineral iron core is deposited.</text>
</comment>
<feature type="non-terminal residue" evidence="12">
    <location>
        <position position="1"/>
    </location>
</feature>
<dbReference type="PANTHER" id="PTHR11431">
    <property type="entry name" value="FERRITIN"/>
    <property type="match status" value="1"/>
</dbReference>
<evidence type="ECO:0000256" key="4">
    <source>
        <dbReference type="ARBA" id="ARBA00022946"/>
    </source>
</evidence>
<comment type="function">
    <text evidence="10">Stores iron in a soluble, non-toxic, readily available form. Important for iron homeostasis. Iron is taken up in the ferrous form and deposited as ferric hydroxides after oxidation.</text>
</comment>
<dbReference type="GO" id="GO:0006826">
    <property type="term" value="P:iron ion transport"/>
    <property type="evidence" value="ECO:0007669"/>
    <property type="project" value="InterPro"/>
</dbReference>